<dbReference type="InterPro" id="IPR014403">
    <property type="entry name" value="APS1/VSP"/>
</dbReference>
<dbReference type="SUPFAM" id="SSF56784">
    <property type="entry name" value="HAD-like"/>
    <property type="match status" value="1"/>
</dbReference>
<sequence>MLLFFFLATLLGATTAQAGILYPTIIKKGEHLRPQSNARRSASHGGEPCKSWQFAIETHNLIDWKTVPNECELFVGRYLLGDQYAEDSKVVTREAFKFALSFNKSYDGFDIWIFAIDETALSNLPYYASRGFGTEPFDSKAFDKWVKSEDAPALSWTLKLYKQLQLLGYKIVFLTGRREYKREATHDNLLVAGYRNWEKLIHKPSDYNGSALDYKSDKRQQLVDAGYRIVGNVGDQWSDLLGTNHGTRNFKLPNPLYYVI</sequence>
<evidence type="ECO:0000256" key="1">
    <source>
        <dbReference type="ARBA" id="ARBA00002410"/>
    </source>
</evidence>
<comment type="similarity">
    <text evidence="5">Belongs to the APS1/VSP family.</text>
</comment>
<keyword evidence="2 6" id="KW-0732">Signal</keyword>
<dbReference type="PANTHER" id="PTHR31284:SF19">
    <property type="entry name" value="VEGETATIVE STORAGE PROTEIN 1-RELATED"/>
    <property type="match status" value="1"/>
</dbReference>
<evidence type="ECO:0000313" key="7">
    <source>
        <dbReference type="EMBL" id="BBD74151.1"/>
    </source>
</evidence>
<dbReference type="InterPro" id="IPR010028">
    <property type="entry name" value="Acid_phosphatase_pln"/>
</dbReference>
<evidence type="ECO:0000256" key="6">
    <source>
        <dbReference type="SAM" id="SignalP"/>
    </source>
</evidence>
<comment type="function">
    <text evidence="1 5">May function as somatic storage protein during early seedling development.</text>
</comment>
<reference evidence="7" key="1">
    <citation type="journal article" date="2018" name="Planta">
        <title>Comparative multi-omics analysis reveals diverse latex-based defense strategies against pests among latex-producing organs of the fig tree (Ficus carica).</title>
        <authorList>
            <person name="Kitajima S."/>
            <person name="Aoki W."/>
            <person name="Shibata D."/>
            <person name="Nakajima D."/>
            <person name="Sakurai N."/>
            <person name="Yazaki K."/>
            <person name="Munakata R."/>
            <person name="Taira T."/>
            <person name="Kobayashi M."/>
            <person name="Aburaya S."/>
            <person name="Savadogo E.H."/>
            <person name="Hibino S."/>
            <person name="Yano H."/>
        </authorList>
    </citation>
    <scope>NUCLEOTIDE SEQUENCE</scope>
</reference>
<keyword evidence="3 5" id="KW-0758">Storage protein</keyword>
<organism evidence="7">
    <name type="scientific">Ficus carica</name>
    <name type="common">Common fig</name>
    <dbReference type="NCBI Taxonomy" id="3494"/>
    <lineage>
        <taxon>Eukaryota</taxon>
        <taxon>Viridiplantae</taxon>
        <taxon>Streptophyta</taxon>
        <taxon>Embryophyta</taxon>
        <taxon>Tracheophyta</taxon>
        <taxon>Spermatophyta</taxon>
        <taxon>Magnoliopsida</taxon>
        <taxon>eudicotyledons</taxon>
        <taxon>Gunneridae</taxon>
        <taxon>Pentapetalae</taxon>
        <taxon>rosids</taxon>
        <taxon>fabids</taxon>
        <taxon>Rosales</taxon>
        <taxon>Moraceae</taxon>
        <taxon>Ficeae</taxon>
        <taxon>Ficus</taxon>
    </lineage>
</organism>
<evidence type="ECO:0000256" key="3">
    <source>
        <dbReference type="ARBA" id="ARBA00022761"/>
    </source>
</evidence>
<keyword evidence="4" id="KW-0325">Glycoprotein</keyword>
<dbReference type="Pfam" id="PF03767">
    <property type="entry name" value="Acid_phosphat_B"/>
    <property type="match status" value="1"/>
</dbReference>
<dbReference type="InterPro" id="IPR036412">
    <property type="entry name" value="HAD-like_sf"/>
</dbReference>
<accession>A0A2Z6DRF9</accession>
<dbReference type="InterPro" id="IPR005519">
    <property type="entry name" value="Acid_phosphat_B-like"/>
</dbReference>
<dbReference type="InterPro" id="IPR023214">
    <property type="entry name" value="HAD_sf"/>
</dbReference>
<dbReference type="PANTHER" id="PTHR31284">
    <property type="entry name" value="ACID PHOSPHATASE-LIKE PROTEIN"/>
    <property type="match status" value="1"/>
</dbReference>
<dbReference type="GO" id="GO:0003993">
    <property type="term" value="F:acid phosphatase activity"/>
    <property type="evidence" value="ECO:0007669"/>
    <property type="project" value="InterPro"/>
</dbReference>
<feature type="signal peptide" evidence="6">
    <location>
        <begin position="1"/>
        <end position="18"/>
    </location>
</feature>
<protein>
    <submittedName>
        <fullName evidence="7">Acid phosphatase</fullName>
    </submittedName>
</protein>
<evidence type="ECO:0000256" key="4">
    <source>
        <dbReference type="ARBA" id="ARBA00023180"/>
    </source>
</evidence>
<name>A0A2Z6DRF9_FICCA</name>
<proteinExistence type="evidence at transcript level"/>
<evidence type="ECO:0000256" key="5">
    <source>
        <dbReference type="PIRNR" id="PIRNR002674"/>
    </source>
</evidence>
<dbReference type="EMBL" id="LC222263">
    <property type="protein sequence ID" value="BBD74151.1"/>
    <property type="molecule type" value="mRNA"/>
</dbReference>
<dbReference type="Gene3D" id="3.40.50.1000">
    <property type="entry name" value="HAD superfamily/HAD-like"/>
    <property type="match status" value="1"/>
</dbReference>
<dbReference type="AlphaFoldDB" id="A0A2Z6DRF9"/>
<evidence type="ECO:0000256" key="2">
    <source>
        <dbReference type="ARBA" id="ARBA00022729"/>
    </source>
</evidence>
<dbReference type="PIRSF" id="PIRSF002674">
    <property type="entry name" value="VSP"/>
    <property type="match status" value="1"/>
</dbReference>
<feature type="chain" id="PRO_5016319378" evidence="6">
    <location>
        <begin position="19"/>
        <end position="260"/>
    </location>
</feature>
<dbReference type="NCBIfam" id="TIGR01675">
    <property type="entry name" value="plant-AP"/>
    <property type="match status" value="1"/>
</dbReference>
<dbReference type="GO" id="GO:0045735">
    <property type="term" value="F:nutrient reservoir activity"/>
    <property type="evidence" value="ECO:0007669"/>
    <property type="project" value="UniProtKB-UniRule"/>
</dbReference>